<dbReference type="Proteomes" id="UP000265520">
    <property type="component" value="Unassembled WGS sequence"/>
</dbReference>
<dbReference type="AlphaFoldDB" id="A0A392NSN7"/>
<reference evidence="2 3" key="1">
    <citation type="journal article" date="2018" name="Front. Plant Sci.">
        <title>Red Clover (Trifolium pratense) and Zigzag Clover (T. medium) - A Picture of Genomic Similarities and Differences.</title>
        <authorList>
            <person name="Dluhosova J."/>
            <person name="Istvanek J."/>
            <person name="Nedelnik J."/>
            <person name="Repkova J."/>
        </authorList>
    </citation>
    <scope>NUCLEOTIDE SEQUENCE [LARGE SCALE GENOMIC DNA]</scope>
    <source>
        <strain evidence="3">cv. 10/8</strain>
        <tissue evidence="2">Leaf</tissue>
    </source>
</reference>
<organism evidence="2 3">
    <name type="scientific">Trifolium medium</name>
    <dbReference type="NCBI Taxonomy" id="97028"/>
    <lineage>
        <taxon>Eukaryota</taxon>
        <taxon>Viridiplantae</taxon>
        <taxon>Streptophyta</taxon>
        <taxon>Embryophyta</taxon>
        <taxon>Tracheophyta</taxon>
        <taxon>Spermatophyta</taxon>
        <taxon>Magnoliopsida</taxon>
        <taxon>eudicotyledons</taxon>
        <taxon>Gunneridae</taxon>
        <taxon>Pentapetalae</taxon>
        <taxon>rosids</taxon>
        <taxon>fabids</taxon>
        <taxon>Fabales</taxon>
        <taxon>Fabaceae</taxon>
        <taxon>Papilionoideae</taxon>
        <taxon>50 kb inversion clade</taxon>
        <taxon>NPAAA clade</taxon>
        <taxon>Hologalegina</taxon>
        <taxon>IRL clade</taxon>
        <taxon>Trifolieae</taxon>
        <taxon>Trifolium</taxon>
    </lineage>
</organism>
<evidence type="ECO:0000256" key="1">
    <source>
        <dbReference type="SAM" id="MobiDB-lite"/>
    </source>
</evidence>
<evidence type="ECO:0000313" key="2">
    <source>
        <dbReference type="EMBL" id="MCI02888.1"/>
    </source>
</evidence>
<feature type="non-terminal residue" evidence="2">
    <location>
        <position position="1"/>
    </location>
</feature>
<feature type="region of interest" description="Disordered" evidence="1">
    <location>
        <begin position="17"/>
        <end position="37"/>
    </location>
</feature>
<protein>
    <submittedName>
        <fullName evidence="2">Uncharacterized protein</fullName>
    </submittedName>
</protein>
<keyword evidence="3" id="KW-1185">Reference proteome</keyword>
<accession>A0A392NSN7</accession>
<evidence type="ECO:0000313" key="3">
    <source>
        <dbReference type="Proteomes" id="UP000265520"/>
    </source>
</evidence>
<dbReference type="EMBL" id="LXQA010050504">
    <property type="protein sequence ID" value="MCI02888.1"/>
    <property type="molecule type" value="Genomic_DNA"/>
</dbReference>
<name>A0A392NSN7_9FABA</name>
<comment type="caution">
    <text evidence="2">The sequence shown here is derived from an EMBL/GenBank/DDBJ whole genome shotgun (WGS) entry which is preliminary data.</text>
</comment>
<sequence length="37" mass="3655">SNALLGSGSLVRPRVTLAPYTSGGWNPPCAGLDRGGG</sequence>
<proteinExistence type="predicted"/>
<gene>
    <name evidence="2" type="ORF">A2U01_0023922</name>
</gene>